<reference evidence="3 4" key="1">
    <citation type="submission" date="2017-08" db="EMBL/GenBank/DDBJ databases">
        <authorList>
            <person name="de Groot N.N."/>
        </authorList>
    </citation>
    <scope>NUCLEOTIDE SEQUENCE [LARGE SCALE GENOMIC DNA]</scope>
    <source>
        <strain evidence="3 4">USBA 352</strain>
    </source>
</reference>
<dbReference type="AlphaFoldDB" id="A0A285TS57"/>
<evidence type="ECO:0000313" key="3">
    <source>
        <dbReference type="EMBL" id="SOC26399.1"/>
    </source>
</evidence>
<gene>
    <name evidence="3" type="ORF">SAMN05421512_11631</name>
</gene>
<dbReference type="Gene3D" id="3.20.20.100">
    <property type="entry name" value="NADP-dependent oxidoreductase domain"/>
    <property type="match status" value="1"/>
</dbReference>
<dbReference type="InterPro" id="IPR050523">
    <property type="entry name" value="AKR_Detox_Biosynth"/>
</dbReference>
<evidence type="ECO:0000313" key="4">
    <source>
        <dbReference type="Proteomes" id="UP000219331"/>
    </source>
</evidence>
<feature type="domain" description="NADP-dependent oxidoreductase" evidence="2">
    <location>
        <begin position="16"/>
        <end position="334"/>
    </location>
</feature>
<dbReference type="InterPro" id="IPR023210">
    <property type="entry name" value="NADP_OxRdtase_dom"/>
</dbReference>
<proteinExistence type="predicted"/>
<dbReference type="Proteomes" id="UP000219331">
    <property type="component" value="Unassembled WGS sequence"/>
</dbReference>
<dbReference type="PRINTS" id="PR00069">
    <property type="entry name" value="ALDKETRDTASE"/>
</dbReference>
<protein>
    <submittedName>
        <fullName evidence="3">Predicted oxidoreductase</fullName>
    </submittedName>
</protein>
<dbReference type="InterPro" id="IPR020471">
    <property type="entry name" value="AKR"/>
</dbReference>
<keyword evidence="4" id="KW-1185">Reference proteome</keyword>
<dbReference type="SUPFAM" id="SSF51430">
    <property type="entry name" value="NAD(P)-linked oxidoreductase"/>
    <property type="match status" value="1"/>
</dbReference>
<dbReference type="EMBL" id="OBML01000016">
    <property type="protein sequence ID" value="SOC26399.1"/>
    <property type="molecule type" value="Genomic_DNA"/>
</dbReference>
<dbReference type="STRING" id="538381.GCA_001696535_04087"/>
<evidence type="ECO:0000259" key="2">
    <source>
        <dbReference type="Pfam" id="PF00248"/>
    </source>
</evidence>
<dbReference type="RefSeq" id="WP_097176578.1">
    <property type="nucleotide sequence ID" value="NZ_OBML01000016.1"/>
</dbReference>
<accession>A0A285TS57</accession>
<dbReference type="InterPro" id="IPR036812">
    <property type="entry name" value="NAD(P)_OxRdtase_dom_sf"/>
</dbReference>
<dbReference type="CDD" id="cd19094">
    <property type="entry name" value="AKR_Tas-like"/>
    <property type="match status" value="1"/>
</dbReference>
<dbReference type="PANTHER" id="PTHR43364">
    <property type="entry name" value="NADH-SPECIFIC METHYLGLYOXAL REDUCTASE-RELATED"/>
    <property type="match status" value="1"/>
</dbReference>
<dbReference type="PANTHER" id="PTHR43364:SF4">
    <property type="entry name" value="NAD(P)-LINKED OXIDOREDUCTASE SUPERFAMILY PROTEIN"/>
    <property type="match status" value="1"/>
</dbReference>
<dbReference type="OrthoDB" id="9803483at2"/>
<keyword evidence="1" id="KW-0560">Oxidoreductase</keyword>
<sequence length="350" mass="38959">MEKRRLGRTDIHVSSLSLGTMTFGEQNTEAEGHAQLDFSLDRGINLFDAAELYPIPPKAETQGRTEEIIGTWLKARGNRDKVVIATKVVGRTENTWFRNDGSEGRLTRAQIEEAVDKSLKRLQTDYIDLYQIHWPDRNVSGFGSNPTIWKEPKPCDDETSIEVTLEAMDRLAKAGKIRQLGLSNESPWGTMRFLELAERNCWPRVVSIQNAYNLVNRTFEGGLAEITHREQVGLLAYSALGQGYLTGKYRNGALPAGARKTLFDRLQRYEKPGAEPAINAYLDLAEELGVSPSQLAIAFVLSRGFTTSVILGATSLGQLEHDMGALDLDITEEIEGRINTLFQHHGSPCP</sequence>
<evidence type="ECO:0000256" key="1">
    <source>
        <dbReference type="ARBA" id="ARBA00023002"/>
    </source>
</evidence>
<dbReference type="GO" id="GO:0016491">
    <property type="term" value="F:oxidoreductase activity"/>
    <property type="evidence" value="ECO:0007669"/>
    <property type="project" value="UniProtKB-KW"/>
</dbReference>
<organism evidence="3 4">
    <name type="scientific">Stappia indica</name>
    <dbReference type="NCBI Taxonomy" id="538381"/>
    <lineage>
        <taxon>Bacteria</taxon>
        <taxon>Pseudomonadati</taxon>
        <taxon>Pseudomonadota</taxon>
        <taxon>Alphaproteobacteria</taxon>
        <taxon>Hyphomicrobiales</taxon>
        <taxon>Stappiaceae</taxon>
        <taxon>Stappia</taxon>
    </lineage>
</organism>
<dbReference type="Pfam" id="PF00248">
    <property type="entry name" value="Aldo_ket_red"/>
    <property type="match status" value="1"/>
</dbReference>
<name>A0A285TS57_9HYPH</name>